<name>A0A853GZ05_9BURK</name>
<proteinExistence type="predicted"/>
<organism evidence="2 3">
    <name type="scientific">Pollutimonas harenae</name>
    <dbReference type="NCBI Taxonomy" id="657015"/>
    <lineage>
        <taxon>Bacteria</taxon>
        <taxon>Pseudomonadati</taxon>
        <taxon>Pseudomonadota</taxon>
        <taxon>Betaproteobacteria</taxon>
        <taxon>Burkholderiales</taxon>
        <taxon>Alcaligenaceae</taxon>
        <taxon>Pollutimonas</taxon>
    </lineage>
</organism>
<evidence type="ECO:0000313" key="2">
    <source>
        <dbReference type="EMBL" id="NYT84990.1"/>
    </source>
</evidence>
<dbReference type="InterPro" id="IPR000572">
    <property type="entry name" value="OxRdtase_Mopterin-bd_dom"/>
</dbReference>
<dbReference type="Pfam" id="PF00174">
    <property type="entry name" value="Oxidored_molyb"/>
    <property type="match status" value="1"/>
</dbReference>
<reference evidence="2 3" key="1">
    <citation type="submission" date="2020-07" db="EMBL/GenBank/DDBJ databases">
        <title>Taxonomic revisions and descriptions of new bacterial species based on genomic comparisons in the high-G+C-content subgroup of the family Alcaligenaceae.</title>
        <authorList>
            <person name="Szabo A."/>
            <person name="Felfoldi T."/>
        </authorList>
    </citation>
    <scope>NUCLEOTIDE SEQUENCE [LARGE SCALE GENOMIC DNA]</scope>
    <source>
        <strain evidence="2 3">DSM 25667</strain>
    </source>
</reference>
<dbReference type="Proteomes" id="UP000554144">
    <property type="component" value="Unassembled WGS sequence"/>
</dbReference>
<dbReference type="SUPFAM" id="SSF56524">
    <property type="entry name" value="Oxidoreductase molybdopterin-binding domain"/>
    <property type="match status" value="1"/>
</dbReference>
<gene>
    <name evidence="2" type="ORF">H0A62_05175</name>
</gene>
<evidence type="ECO:0000259" key="1">
    <source>
        <dbReference type="Pfam" id="PF00174"/>
    </source>
</evidence>
<protein>
    <submittedName>
        <fullName evidence="2">Molybdopterin-dependent oxidoreductase</fullName>
    </submittedName>
</protein>
<dbReference type="EMBL" id="JACCEV010000001">
    <property type="protein sequence ID" value="NYT84990.1"/>
    <property type="molecule type" value="Genomic_DNA"/>
</dbReference>
<dbReference type="OrthoDB" id="9798763at2"/>
<dbReference type="Gene3D" id="3.90.420.10">
    <property type="entry name" value="Oxidoreductase, molybdopterin-binding domain"/>
    <property type="match status" value="1"/>
</dbReference>
<dbReference type="AlphaFoldDB" id="A0A853GZ05"/>
<accession>A0A853GZ05</accession>
<dbReference type="InterPro" id="IPR036374">
    <property type="entry name" value="OxRdtase_Mopterin-bd_sf"/>
</dbReference>
<comment type="caution">
    <text evidence="2">The sequence shown here is derived from an EMBL/GenBank/DDBJ whole genome shotgun (WGS) entry which is preliminary data.</text>
</comment>
<keyword evidence="3" id="KW-1185">Reference proteome</keyword>
<sequence>MFAPAFAESVDALPAAEGKVILEVYGAINNTNANDVAQFDRVMLEALPRTRIETHTSVTDGAHVFEGFLVRDLLKQVGASGSVVVVTALNYYTIDYPIEEFDEYDIILAYAMDGERLRARNKGPLWVVYPRDDHPELQDIRYDYRWVWQVVSLEIL</sequence>
<evidence type="ECO:0000313" key="3">
    <source>
        <dbReference type="Proteomes" id="UP000554144"/>
    </source>
</evidence>
<feature type="domain" description="Oxidoreductase molybdopterin-binding" evidence="1">
    <location>
        <begin position="62"/>
        <end position="130"/>
    </location>
</feature>